<name>A0A0S4U442_RALSL</name>
<feature type="transmembrane region" description="Helical" evidence="1">
    <location>
        <begin position="23"/>
        <end position="43"/>
    </location>
</feature>
<accession>A0A0S4U442</accession>
<feature type="transmembrane region" description="Helical" evidence="1">
    <location>
        <begin position="87"/>
        <end position="106"/>
    </location>
</feature>
<evidence type="ECO:0008006" key="3">
    <source>
        <dbReference type="Google" id="ProtNLM"/>
    </source>
</evidence>
<evidence type="ECO:0000313" key="2">
    <source>
        <dbReference type="EMBL" id="CUV17016.1"/>
    </source>
</evidence>
<reference evidence="2" key="1">
    <citation type="submission" date="2015-10" db="EMBL/GenBank/DDBJ databases">
        <authorList>
            <person name="Gilbert D.G."/>
        </authorList>
    </citation>
    <scope>NUCLEOTIDE SEQUENCE</scope>
    <source>
        <strain evidence="2">Phyl III-seqv23</strain>
    </source>
</reference>
<protein>
    <recommendedName>
        <fullName evidence="3">Transmembrane protein</fullName>
    </recommendedName>
</protein>
<sequence length="181" mass="20087">MNQNDHQHDAEAMVSLSPVRQKLAALIGLATAVGTLYALWLSVPFFQGHAESPLVAEWNYLAPVSLQLNGSFDAVHDWGLAGMSRWFLFYWLGLMGYVFAAGAIMATGNQIERIVLVGWAEYLKERQSAIEAEARDARLEAARERRREQRLARVRAAGVKDEGTTVALVVGAIVAVWLFWS</sequence>
<evidence type="ECO:0000256" key="1">
    <source>
        <dbReference type="SAM" id="Phobius"/>
    </source>
</evidence>
<dbReference type="EMBL" id="LN899821">
    <property type="protein sequence ID" value="CUV17016.1"/>
    <property type="molecule type" value="Genomic_DNA"/>
</dbReference>
<dbReference type="AlphaFoldDB" id="A0A0S4U442"/>
<keyword evidence="1" id="KW-1133">Transmembrane helix</keyword>
<organism evidence="2">
    <name type="scientific">Ralstonia solanacearum</name>
    <name type="common">Pseudomonas solanacearum</name>
    <dbReference type="NCBI Taxonomy" id="305"/>
    <lineage>
        <taxon>Bacteria</taxon>
        <taxon>Pseudomonadati</taxon>
        <taxon>Pseudomonadota</taxon>
        <taxon>Betaproteobacteria</taxon>
        <taxon>Burkholderiales</taxon>
        <taxon>Burkholderiaceae</taxon>
        <taxon>Ralstonia</taxon>
        <taxon>Ralstonia solanacearum species complex</taxon>
    </lineage>
</organism>
<keyword evidence="1" id="KW-0812">Transmembrane</keyword>
<feature type="transmembrane region" description="Helical" evidence="1">
    <location>
        <begin position="163"/>
        <end position="180"/>
    </location>
</feature>
<keyword evidence="1" id="KW-0472">Membrane</keyword>
<proteinExistence type="predicted"/>
<gene>
    <name evidence="2" type="ORF">PSS4_v1_210057</name>
</gene>